<feature type="region of interest" description="Disordered" evidence="1">
    <location>
        <begin position="416"/>
        <end position="510"/>
    </location>
</feature>
<dbReference type="Proteomes" id="UP000237631">
    <property type="component" value="Unassembled WGS sequence"/>
</dbReference>
<feature type="domain" description="DUF6590" evidence="2">
    <location>
        <begin position="207"/>
        <end position="362"/>
    </location>
</feature>
<organism evidence="3 4">
    <name type="scientific">Cercospora berteroae</name>
    <dbReference type="NCBI Taxonomy" id="357750"/>
    <lineage>
        <taxon>Eukaryota</taxon>
        <taxon>Fungi</taxon>
        <taxon>Dikarya</taxon>
        <taxon>Ascomycota</taxon>
        <taxon>Pezizomycotina</taxon>
        <taxon>Dothideomycetes</taxon>
        <taxon>Dothideomycetidae</taxon>
        <taxon>Mycosphaerellales</taxon>
        <taxon>Mycosphaerellaceae</taxon>
        <taxon>Cercospora</taxon>
    </lineage>
</organism>
<feature type="compositionally biased region" description="Basic and acidic residues" evidence="1">
    <location>
        <begin position="372"/>
        <end position="397"/>
    </location>
</feature>
<gene>
    <name evidence="3" type="ORF">CBER1_07742</name>
</gene>
<dbReference type="InterPro" id="IPR046497">
    <property type="entry name" value="DUF6590"/>
</dbReference>
<feature type="compositionally biased region" description="Basic and acidic residues" evidence="1">
    <location>
        <begin position="500"/>
        <end position="510"/>
    </location>
</feature>
<comment type="caution">
    <text evidence="3">The sequence shown here is derived from an EMBL/GenBank/DDBJ whole genome shotgun (WGS) entry which is preliminary data.</text>
</comment>
<proteinExistence type="predicted"/>
<evidence type="ECO:0000313" key="3">
    <source>
        <dbReference type="EMBL" id="PPJ50516.1"/>
    </source>
</evidence>
<name>A0A2S6BSR8_9PEZI</name>
<accession>A0A2S6BSR8</accession>
<feature type="region of interest" description="Disordered" evidence="1">
    <location>
        <begin position="371"/>
        <end position="403"/>
    </location>
</feature>
<dbReference type="OrthoDB" id="3650189at2759"/>
<evidence type="ECO:0000259" key="2">
    <source>
        <dbReference type="Pfam" id="PF20233"/>
    </source>
</evidence>
<feature type="compositionally biased region" description="Basic and acidic residues" evidence="1">
    <location>
        <begin position="452"/>
        <end position="461"/>
    </location>
</feature>
<reference evidence="4" key="1">
    <citation type="journal article" date="2017" name="bioRxiv">
        <title>Conservation of a gene cluster reveals novel cercosporin biosynthetic mechanisms and extends production to the genus Colletotrichum.</title>
        <authorList>
            <person name="de Jonge R."/>
            <person name="Ebert M.K."/>
            <person name="Huitt-Roehl C.R."/>
            <person name="Pal P."/>
            <person name="Suttle J.C."/>
            <person name="Spanner R.E."/>
            <person name="Neubauer J.D."/>
            <person name="Jurick W.M.II."/>
            <person name="Stott K.A."/>
            <person name="Secor G.A."/>
            <person name="Thomma B.P.H.J."/>
            <person name="Van de Peer Y."/>
            <person name="Townsend C.A."/>
            <person name="Bolton M.D."/>
        </authorList>
    </citation>
    <scope>NUCLEOTIDE SEQUENCE [LARGE SCALE GENOMIC DNA]</scope>
    <source>
        <strain evidence="4">CBS538.71</strain>
    </source>
</reference>
<dbReference type="AlphaFoldDB" id="A0A2S6BSR8"/>
<dbReference type="Pfam" id="PF20233">
    <property type="entry name" value="DUF6590"/>
    <property type="match status" value="1"/>
</dbReference>
<keyword evidence="4" id="KW-1185">Reference proteome</keyword>
<dbReference type="EMBL" id="PNEN01001783">
    <property type="protein sequence ID" value="PPJ50516.1"/>
    <property type="molecule type" value="Genomic_DNA"/>
</dbReference>
<sequence length="510" mass="57905">MDGGSEVLGERESEGKTHKETPGLAEISAILQDLEDDLQEGERTEENEQLFTEEDEDFREMAERLKSIADVIDCLFRTTNSQFDRILLFHSAKMTDNQSWLTEQQAIDKGKCRAIQRPQSLKDAIDSAIQEAGRNAQDRLSESDLRQRHNPYGPHVVFLPSEYQQMKIHQEEKERMSSSLKQREPPIYQMFKSVSVTNERFKFRPPDFFRQVRVFAVLHESIVVESHESHKADSLDPLGEEGRVETISRFVVIEEAHAWADHFTVLPILSYGGQGIAAESAVEEDHGIIHSGRKPPEPTSFELAGHSRSQMLPKAIRISLKDRRQHFRPTMRIDYGQPKRVPFTVGARDIGMVHGDSRNILIAQFQLVQNRRSREGSRRQDQVAKGENEQKRPRTEEPLGFGSVESLTLSRLSISPISSEASSVKSSETDVDIDRKESLGDTLYCEQQNISNEDRYDKGPPDEEAATITDDEDEFDSDSDSDGGLVMSRRKPPAKTLPIQKERRGIGSFD</sequence>
<feature type="compositionally biased region" description="Acidic residues" evidence="1">
    <location>
        <begin position="462"/>
        <end position="481"/>
    </location>
</feature>
<protein>
    <recommendedName>
        <fullName evidence="2">DUF6590 domain-containing protein</fullName>
    </recommendedName>
</protein>
<evidence type="ECO:0000313" key="4">
    <source>
        <dbReference type="Proteomes" id="UP000237631"/>
    </source>
</evidence>
<feature type="compositionally biased region" description="Low complexity" evidence="1">
    <location>
        <begin position="416"/>
        <end position="426"/>
    </location>
</feature>
<feature type="region of interest" description="Disordered" evidence="1">
    <location>
        <begin position="1"/>
        <end position="24"/>
    </location>
</feature>
<feature type="compositionally biased region" description="Basic and acidic residues" evidence="1">
    <location>
        <begin position="8"/>
        <end position="21"/>
    </location>
</feature>
<evidence type="ECO:0000256" key="1">
    <source>
        <dbReference type="SAM" id="MobiDB-lite"/>
    </source>
</evidence>